<dbReference type="GO" id="GO:0002181">
    <property type="term" value="P:cytoplasmic translation"/>
    <property type="evidence" value="ECO:0007669"/>
    <property type="project" value="TreeGrafter"/>
</dbReference>
<sequence>MSRIGRMPVAIPSGVEVNISGQSVSIKGPKGTLSHVLPELITPKKEESSVVLTRANDERAAKSLHGLSRTLVSNMVTGVTTGYSKKIMIVGVGYKVAAKGKDLEFALGYSHPINFTAPAGITFTVETPTDLVVSGVDKQLVGEVVAKIQKLRKADPYKGKGLHLQGARIRRKAGKTGKKA</sequence>
<dbReference type="InterPro" id="IPR036789">
    <property type="entry name" value="Ribosomal_uL6-like_a/b-dom_sf"/>
</dbReference>
<dbReference type="InterPro" id="IPR000702">
    <property type="entry name" value="Ribosomal_uL6-like"/>
</dbReference>
<dbReference type="SUPFAM" id="SSF56053">
    <property type="entry name" value="Ribosomal protein L6"/>
    <property type="match status" value="2"/>
</dbReference>
<evidence type="ECO:0000256" key="6">
    <source>
        <dbReference type="RuleBase" id="RU003869"/>
    </source>
</evidence>
<keyword evidence="4 5" id="KW-0687">Ribonucleoprotein</keyword>
<dbReference type="FunFam" id="3.90.930.12:FF:000002">
    <property type="entry name" value="50S ribosomal protein L6"/>
    <property type="match status" value="1"/>
</dbReference>
<dbReference type="InterPro" id="IPR020040">
    <property type="entry name" value="Ribosomal_uL6_a/b-dom"/>
</dbReference>
<evidence type="ECO:0000256" key="3">
    <source>
        <dbReference type="ARBA" id="ARBA00022980"/>
    </source>
</evidence>
<dbReference type="GO" id="GO:0003735">
    <property type="term" value="F:structural constituent of ribosome"/>
    <property type="evidence" value="ECO:0007669"/>
    <property type="project" value="UniProtKB-UniRule"/>
</dbReference>
<comment type="function">
    <text evidence="5 7">This protein binds to the 23S rRNA, and is important in its secondary structure. It is located near the subunit interface in the base of the L7/L12 stalk, and near the tRNA binding site of the peptidyltransferase center.</text>
</comment>
<evidence type="ECO:0000256" key="7">
    <source>
        <dbReference type="RuleBase" id="RU003870"/>
    </source>
</evidence>
<keyword evidence="1 5" id="KW-0699">rRNA-binding</keyword>
<dbReference type="Gene3D" id="3.90.930.12">
    <property type="entry name" value="Ribosomal protein L6, alpha-beta domain"/>
    <property type="match status" value="2"/>
</dbReference>
<keyword evidence="3 5" id="KW-0689">Ribosomal protein</keyword>
<proteinExistence type="inferred from homology"/>
<feature type="domain" description="Large ribosomal subunit protein uL6 alpha-beta" evidence="8">
    <location>
        <begin position="90"/>
        <end position="161"/>
    </location>
</feature>
<comment type="subunit">
    <text evidence="5">Part of the 50S ribosomal subunit.</text>
</comment>
<evidence type="ECO:0000256" key="1">
    <source>
        <dbReference type="ARBA" id="ARBA00022730"/>
    </source>
</evidence>
<evidence type="ECO:0000256" key="2">
    <source>
        <dbReference type="ARBA" id="ARBA00022884"/>
    </source>
</evidence>
<keyword evidence="2 5" id="KW-0694">RNA-binding</keyword>
<dbReference type="GO" id="GO:0019843">
    <property type="term" value="F:rRNA binding"/>
    <property type="evidence" value="ECO:0007669"/>
    <property type="project" value="UniProtKB-UniRule"/>
</dbReference>
<gene>
    <name evidence="5" type="primary">rplF</name>
    <name evidence="9" type="ORF">ABR60_05915</name>
</gene>
<dbReference type="PRINTS" id="PR00059">
    <property type="entry name" value="RIBOSOMALL6"/>
</dbReference>
<accession>A0A0R2P4G5</accession>
<dbReference type="PIRSF" id="PIRSF002162">
    <property type="entry name" value="Ribosomal_L6"/>
    <property type="match status" value="1"/>
</dbReference>
<dbReference type="InterPro" id="IPR019906">
    <property type="entry name" value="Ribosomal_uL6_bac-type"/>
</dbReference>
<feature type="domain" description="Large ribosomal subunit protein uL6 alpha-beta" evidence="8">
    <location>
        <begin position="11"/>
        <end position="82"/>
    </location>
</feature>
<dbReference type="HAMAP" id="MF_01365_B">
    <property type="entry name" value="Ribosomal_uL6_B"/>
    <property type="match status" value="1"/>
</dbReference>
<dbReference type="Pfam" id="PF00347">
    <property type="entry name" value="Ribosomal_L6"/>
    <property type="match status" value="2"/>
</dbReference>
<dbReference type="Proteomes" id="UP000053941">
    <property type="component" value="Unassembled WGS sequence"/>
</dbReference>
<reference evidence="9 10" key="1">
    <citation type="submission" date="2015-10" db="EMBL/GenBank/DDBJ databases">
        <title>Metagenome-Assembled Genomes uncover a global brackish microbiome.</title>
        <authorList>
            <person name="Hugerth L.W."/>
            <person name="Larsson J."/>
            <person name="Alneberg J."/>
            <person name="Lindh M.V."/>
            <person name="Legrand C."/>
            <person name="Pinhassi J."/>
            <person name="Andersson A.F."/>
        </authorList>
    </citation>
    <scope>NUCLEOTIDE SEQUENCE [LARGE SCALE GENOMIC DNA]</scope>
    <source>
        <strain evidence="9">BACL2 MAG-120802-bin41</strain>
    </source>
</reference>
<dbReference type="PANTHER" id="PTHR11655:SF14">
    <property type="entry name" value="LARGE RIBOSOMAL SUBUNIT PROTEIN UL6M"/>
    <property type="match status" value="1"/>
</dbReference>
<protein>
    <recommendedName>
        <fullName evidence="5">Large ribosomal subunit protein uL6</fullName>
    </recommendedName>
</protein>
<dbReference type="EMBL" id="LIAS01000054">
    <property type="protein sequence ID" value="KRO30829.1"/>
    <property type="molecule type" value="Genomic_DNA"/>
</dbReference>
<dbReference type="AlphaFoldDB" id="A0A0R2P4G5"/>
<dbReference type="GO" id="GO:0022625">
    <property type="term" value="C:cytosolic large ribosomal subunit"/>
    <property type="evidence" value="ECO:0007669"/>
    <property type="project" value="UniProtKB-UniRule"/>
</dbReference>
<name>A0A0R2P4G5_9ACTN</name>
<dbReference type="PANTHER" id="PTHR11655">
    <property type="entry name" value="60S/50S RIBOSOMAL PROTEIN L6/L9"/>
    <property type="match status" value="1"/>
</dbReference>
<evidence type="ECO:0000256" key="5">
    <source>
        <dbReference type="HAMAP-Rule" id="MF_01365"/>
    </source>
</evidence>
<comment type="similarity">
    <text evidence="5 6">Belongs to the universal ribosomal protein uL6 family.</text>
</comment>
<dbReference type="NCBIfam" id="TIGR03654">
    <property type="entry name" value="L6_bact"/>
    <property type="match status" value="1"/>
</dbReference>
<evidence type="ECO:0000313" key="10">
    <source>
        <dbReference type="Proteomes" id="UP000053941"/>
    </source>
</evidence>
<organism evidence="9 10">
    <name type="scientific">Actinobacteria bacterium BACL2 MAG-120802-bin41</name>
    <dbReference type="NCBI Taxonomy" id="1655568"/>
    <lineage>
        <taxon>Bacteria</taxon>
        <taxon>Bacillati</taxon>
        <taxon>Actinomycetota</taxon>
        <taxon>Actinomycetes</taxon>
        <taxon>Actinomycetes incertae sedis</taxon>
        <taxon>ac1 cluster</taxon>
    </lineage>
</organism>
<evidence type="ECO:0000259" key="8">
    <source>
        <dbReference type="Pfam" id="PF00347"/>
    </source>
</evidence>
<evidence type="ECO:0000256" key="4">
    <source>
        <dbReference type="ARBA" id="ARBA00023274"/>
    </source>
</evidence>
<comment type="caution">
    <text evidence="9">The sequence shown here is derived from an EMBL/GenBank/DDBJ whole genome shotgun (WGS) entry which is preliminary data.</text>
</comment>
<evidence type="ECO:0000313" key="9">
    <source>
        <dbReference type="EMBL" id="KRO30829.1"/>
    </source>
</evidence>